<dbReference type="SUPFAM" id="SSF55083">
    <property type="entry name" value="6-hydroxymethyl-7,8-dihydropterin pyrophosphokinase, HPPK"/>
    <property type="match status" value="1"/>
</dbReference>
<comment type="pathway">
    <text evidence="1">Cofactor biosynthesis; tetrahydrofolate biosynthesis; 2-amino-4-hydroxy-6-hydroxymethyl-7,8-dihydropteridine diphosphate from 7,8-dihydroneopterin triphosphate: step 4/4.</text>
</comment>
<organism evidence="14 15">
    <name type="scientific">Campylobacter lanienae NCTC 13004</name>
    <dbReference type="NCBI Taxonomy" id="1031753"/>
    <lineage>
        <taxon>Bacteria</taxon>
        <taxon>Pseudomonadati</taxon>
        <taxon>Campylobacterota</taxon>
        <taxon>Epsilonproteobacteria</taxon>
        <taxon>Campylobacterales</taxon>
        <taxon>Campylobacteraceae</taxon>
        <taxon>Campylobacter</taxon>
    </lineage>
</organism>
<proteinExistence type="inferred from homology"/>
<reference evidence="15" key="2">
    <citation type="journal article" date="2017" name="Genome Biol. Evol.">
        <title>Comparative genomic analysis identifies a Campylobacter clade deficient in selenium metabolism.</title>
        <authorList>
            <person name="Miller W.G."/>
            <person name="Yee E."/>
            <person name="Lopes B.S."/>
            <person name="Chapman M.H."/>
            <person name="Huynh S."/>
            <person name="Bono J.L."/>
            <person name="Parker C.T."/>
            <person name="Strachan N.J.C."/>
            <person name="Forbes K.J."/>
        </authorList>
    </citation>
    <scope>NUCLEOTIDE SEQUENCE [LARGE SCALE GENOMIC DNA]</scope>
    <source>
        <strain evidence="15">NCTC 13004</strain>
    </source>
</reference>
<evidence type="ECO:0000256" key="12">
    <source>
        <dbReference type="ARBA" id="ARBA00033413"/>
    </source>
</evidence>
<accession>A0A1X9SP52</accession>
<dbReference type="GO" id="GO:0016301">
    <property type="term" value="F:kinase activity"/>
    <property type="evidence" value="ECO:0007669"/>
    <property type="project" value="UniProtKB-KW"/>
</dbReference>
<dbReference type="InterPro" id="IPR035907">
    <property type="entry name" value="Hppk_sf"/>
</dbReference>
<dbReference type="KEGG" id="clx:CLAN_1254"/>
<evidence type="ECO:0000256" key="6">
    <source>
        <dbReference type="ARBA" id="ARBA00022741"/>
    </source>
</evidence>
<evidence type="ECO:0000256" key="3">
    <source>
        <dbReference type="ARBA" id="ARBA00013253"/>
    </source>
</evidence>
<comment type="function">
    <text evidence="10">Catalyzes the transfer of pyrophosphate from adenosine triphosphate (ATP) to 6-hydroxymethyl-7,8-dihydropterin, an enzymatic step in folate biosynthesis pathway.</text>
</comment>
<dbReference type="GO" id="GO:0046656">
    <property type="term" value="P:folic acid biosynthetic process"/>
    <property type="evidence" value="ECO:0007669"/>
    <property type="project" value="UniProtKB-KW"/>
</dbReference>
<keyword evidence="6" id="KW-0547">Nucleotide-binding</keyword>
<comment type="similarity">
    <text evidence="2">Belongs to the HPPK family.</text>
</comment>
<dbReference type="Gene3D" id="3.30.70.560">
    <property type="entry name" value="7,8-Dihydro-6-hydroxymethylpterin-pyrophosphokinase HPPK"/>
    <property type="match status" value="1"/>
</dbReference>
<dbReference type="GO" id="GO:0005524">
    <property type="term" value="F:ATP binding"/>
    <property type="evidence" value="ECO:0007669"/>
    <property type="project" value="UniProtKB-KW"/>
</dbReference>
<dbReference type="GO" id="GO:0003848">
    <property type="term" value="F:2-amino-4-hydroxy-6-hydroxymethyldihydropteridine diphosphokinase activity"/>
    <property type="evidence" value="ECO:0007669"/>
    <property type="project" value="UniProtKB-EC"/>
</dbReference>
<dbReference type="AlphaFoldDB" id="A0A1X9SP52"/>
<evidence type="ECO:0000256" key="4">
    <source>
        <dbReference type="ARBA" id="ARBA00016218"/>
    </source>
</evidence>
<keyword evidence="7 14" id="KW-0418">Kinase</keyword>
<dbReference type="PANTHER" id="PTHR43071">
    <property type="entry name" value="2-AMINO-4-HYDROXY-6-HYDROXYMETHYLDIHYDROPTERIDINE PYROPHOSPHOKINASE"/>
    <property type="match status" value="1"/>
</dbReference>
<evidence type="ECO:0000313" key="15">
    <source>
        <dbReference type="Proteomes" id="UP000202031"/>
    </source>
</evidence>
<dbReference type="NCBIfam" id="TIGR01498">
    <property type="entry name" value="folK"/>
    <property type="match status" value="1"/>
</dbReference>
<dbReference type="Proteomes" id="UP000202031">
    <property type="component" value="Chromosome"/>
</dbReference>
<sequence length="161" mass="18543">MDRICVDGARMLLRSRYFPNEFNPQAPHKYTAIIGLGGNIGNTAKIFDRFLNLILKDRRFAIIQSSPMLVNKAFGYVSRDYINAVIILKTSLYAKEILRIMQHFEKRFKRTREFRNSPRTLDLDILYFSAKSYNNKILTLPHPGANSRASVFIPLGLMKGV</sequence>
<keyword evidence="5 14" id="KW-0808">Transferase</keyword>
<evidence type="ECO:0000256" key="7">
    <source>
        <dbReference type="ARBA" id="ARBA00022777"/>
    </source>
</evidence>
<dbReference type="PANTHER" id="PTHR43071:SF1">
    <property type="entry name" value="2-AMINO-4-HYDROXY-6-HYDROXYMETHYLDIHYDROPTERIDINE PYROPHOSPHOKINASE"/>
    <property type="match status" value="1"/>
</dbReference>
<evidence type="ECO:0000256" key="11">
    <source>
        <dbReference type="ARBA" id="ARBA00029766"/>
    </source>
</evidence>
<dbReference type="GeneID" id="46921722"/>
<evidence type="ECO:0000259" key="13">
    <source>
        <dbReference type="Pfam" id="PF01288"/>
    </source>
</evidence>
<keyword evidence="9" id="KW-0289">Folate biosynthesis</keyword>
<dbReference type="EC" id="2.7.6.3" evidence="3"/>
<dbReference type="GO" id="GO:0046654">
    <property type="term" value="P:tetrahydrofolate biosynthetic process"/>
    <property type="evidence" value="ECO:0007669"/>
    <property type="project" value="UniProtKB-UniPathway"/>
</dbReference>
<evidence type="ECO:0000256" key="5">
    <source>
        <dbReference type="ARBA" id="ARBA00022679"/>
    </source>
</evidence>
<dbReference type="InterPro" id="IPR000550">
    <property type="entry name" value="Hppk"/>
</dbReference>
<dbReference type="CDD" id="cd00483">
    <property type="entry name" value="HPPK"/>
    <property type="match status" value="1"/>
</dbReference>
<name>A0A1X9SP52_9BACT</name>
<reference evidence="15" key="1">
    <citation type="journal article" date="2017" name="Genome Biol. Evol.">
        <title>Comparative Genomic Analysis Identifies a Campylobacter Clade Deficient in Selenium Metabolism.</title>
        <authorList>
            <person name="Miller W.G."/>
            <person name="Yee E."/>
            <person name="Lopes B.S."/>
            <person name="Chapman M.H."/>
            <person name="Huynh S."/>
            <person name="Bono J.L."/>
            <person name="Parker C.T."/>
            <person name="Strachan N.J.C."/>
            <person name="Forbes K.J."/>
        </authorList>
    </citation>
    <scope>NUCLEOTIDE SEQUENCE [LARGE SCALE GENOMIC DNA]</scope>
    <source>
        <strain evidence="15">NCTC 13004</strain>
    </source>
</reference>
<dbReference type="Pfam" id="PF01288">
    <property type="entry name" value="HPPK"/>
    <property type="match status" value="1"/>
</dbReference>
<dbReference type="EMBL" id="CP015578">
    <property type="protein sequence ID" value="ARQ97978.1"/>
    <property type="molecule type" value="Genomic_DNA"/>
</dbReference>
<evidence type="ECO:0000256" key="2">
    <source>
        <dbReference type="ARBA" id="ARBA00005810"/>
    </source>
</evidence>
<gene>
    <name evidence="14" type="primary">folK</name>
    <name evidence="14" type="ORF">CLAN_1254</name>
</gene>
<keyword evidence="8" id="KW-0067">ATP-binding</keyword>
<protein>
    <recommendedName>
        <fullName evidence="4">2-amino-4-hydroxy-6-hydroxymethyldihydropteridine pyrophosphokinase</fullName>
        <ecNumber evidence="3">2.7.6.3</ecNumber>
    </recommendedName>
    <alternativeName>
        <fullName evidence="11">6-hydroxymethyl-7,8-dihydropterin pyrophosphokinase</fullName>
    </alternativeName>
    <alternativeName>
        <fullName evidence="12">7,8-dihydro-6-hydroxymethylpterin-pyrophosphokinase</fullName>
    </alternativeName>
</protein>
<evidence type="ECO:0000256" key="9">
    <source>
        <dbReference type="ARBA" id="ARBA00022909"/>
    </source>
</evidence>
<feature type="domain" description="7,8-dihydro-6-hydroxymethylpterin-pyrophosphokinase" evidence="13">
    <location>
        <begin position="33"/>
        <end position="155"/>
    </location>
</feature>
<evidence type="ECO:0000256" key="10">
    <source>
        <dbReference type="ARBA" id="ARBA00029409"/>
    </source>
</evidence>
<evidence type="ECO:0000256" key="1">
    <source>
        <dbReference type="ARBA" id="ARBA00005051"/>
    </source>
</evidence>
<evidence type="ECO:0000256" key="8">
    <source>
        <dbReference type="ARBA" id="ARBA00022840"/>
    </source>
</evidence>
<evidence type="ECO:0000313" key="14">
    <source>
        <dbReference type="EMBL" id="ARQ97978.1"/>
    </source>
</evidence>
<dbReference type="UniPathway" id="UPA00077">
    <property type="reaction ID" value="UER00155"/>
</dbReference>
<dbReference type="RefSeq" id="WP_096015591.1">
    <property type="nucleotide sequence ID" value="NZ_CP015578.1"/>
</dbReference>